<dbReference type="InterPro" id="IPR003841">
    <property type="entry name" value="Na/Pi_transpt"/>
</dbReference>
<dbReference type="EMBL" id="JAPQES010000004">
    <property type="protein sequence ID" value="MCY6371522.1"/>
    <property type="molecule type" value="Genomic_DNA"/>
</dbReference>
<name>A0ABT4CR34_9CLOT</name>
<feature type="transmembrane region" description="Helical" evidence="7">
    <location>
        <begin position="284"/>
        <end position="305"/>
    </location>
</feature>
<feature type="transmembrane region" description="Helical" evidence="7">
    <location>
        <begin position="109"/>
        <end position="125"/>
    </location>
</feature>
<dbReference type="SUPFAM" id="SSF109755">
    <property type="entry name" value="PhoU-like"/>
    <property type="match status" value="1"/>
</dbReference>
<feature type="transmembrane region" description="Helical" evidence="7">
    <location>
        <begin position="132"/>
        <end position="150"/>
    </location>
</feature>
<feature type="transmembrane region" description="Helical" evidence="7">
    <location>
        <begin position="82"/>
        <end position="103"/>
    </location>
</feature>
<dbReference type="InterPro" id="IPR038078">
    <property type="entry name" value="PhoU-like_sf"/>
</dbReference>
<evidence type="ECO:0000256" key="2">
    <source>
        <dbReference type="ARBA" id="ARBA00022475"/>
    </source>
</evidence>
<proteinExistence type="predicted"/>
<keyword evidence="6" id="KW-0175">Coiled coil</keyword>
<sequence>MSLMNIIIGLLGGLGLFLYGMKLMGEGLENVAGDKMKVFFEKITSNPAKGILTGAIVTAVIQSSSATTVMVVGFVNAGLMNLYQAAGVIMGANIGTTITTQIISFKMDGIIPIFIALGAAMLMFSKKEKVKEVGHIILGFGILFLGMELMKETMAPLAESDFFGNMIVSLQGNIFLSILVGVIMTAVIQSSSASTGILVALSGTGALPIEVAVPILFGNNIGTCVTALLSSVGTQKTAKKAAFIHLFFNVIGTVVFIPLIPILKDIVVRMNPSNITRQIANAHTIFNIANTIVMIPFMNYLVLLVNKIIPGEDETEKFGTKYIDERLLETPIIASGQAIQEIIRMARKAKENLIIAMKAFETNNQELNKKVYENEKLINLLEHEITTFLVKLSNADIAEEKKNMILSMFNIVNDIERVGDHCKNIADLTNEKIQKKLTFSDEGMKELRHMYEYTIDAVTTSIASFKENDMMKAQSTLVIEENIDRLEKEYREAHIRRLNKEACSAREGAIYLDLISNFERIGDHSTNIAQSVINR</sequence>
<evidence type="ECO:0000256" key="4">
    <source>
        <dbReference type="ARBA" id="ARBA00022989"/>
    </source>
</evidence>
<keyword evidence="4 7" id="KW-1133">Transmembrane helix</keyword>
<dbReference type="InterPro" id="IPR004633">
    <property type="entry name" value="NaPi_cotrn-rel/YqeW-like"/>
</dbReference>
<reference evidence="9" key="1">
    <citation type="submission" date="2022-12" db="EMBL/GenBank/DDBJ databases">
        <authorList>
            <person name="Wang J."/>
        </authorList>
    </citation>
    <scope>NUCLEOTIDE SEQUENCE</scope>
    <source>
        <strain evidence="9">HY-42-06</strain>
    </source>
</reference>
<evidence type="ECO:0000313" key="10">
    <source>
        <dbReference type="Proteomes" id="UP001079657"/>
    </source>
</evidence>
<evidence type="ECO:0000313" key="9">
    <source>
        <dbReference type="EMBL" id="MCY6371522.1"/>
    </source>
</evidence>
<dbReference type="RefSeq" id="WP_268050381.1">
    <property type="nucleotide sequence ID" value="NZ_JAPQES010000004.1"/>
</dbReference>
<comment type="subcellular location">
    <subcellularLocation>
        <location evidence="1">Cell membrane</location>
        <topology evidence="1">Multi-pass membrane protein</topology>
    </subcellularLocation>
</comment>
<dbReference type="PANTHER" id="PTHR10010">
    <property type="entry name" value="SOLUTE CARRIER FAMILY 34 SODIUM PHOSPHATE , MEMBER 2-RELATED"/>
    <property type="match status" value="1"/>
</dbReference>
<dbReference type="Gene3D" id="1.20.58.220">
    <property type="entry name" value="Phosphate transport system protein phou homolog 2, domain 2"/>
    <property type="match status" value="1"/>
</dbReference>
<evidence type="ECO:0000256" key="6">
    <source>
        <dbReference type="SAM" id="Coils"/>
    </source>
</evidence>
<evidence type="ECO:0000259" key="8">
    <source>
        <dbReference type="Pfam" id="PF01895"/>
    </source>
</evidence>
<dbReference type="NCBIfam" id="TIGR00704">
    <property type="entry name" value="NaPi_cotrn_rel"/>
    <property type="match status" value="1"/>
</dbReference>
<keyword evidence="2" id="KW-1003">Cell membrane</keyword>
<feature type="transmembrane region" description="Helical" evidence="7">
    <location>
        <begin position="242"/>
        <end position="263"/>
    </location>
</feature>
<dbReference type="PANTHER" id="PTHR10010:SF46">
    <property type="entry name" value="SODIUM-DEPENDENT PHOSPHATE TRANSPORT PROTEIN 2B"/>
    <property type="match status" value="1"/>
</dbReference>
<keyword evidence="5 7" id="KW-0472">Membrane</keyword>
<gene>
    <name evidence="9" type="ORF">OXH55_12810</name>
</gene>
<evidence type="ECO:0000256" key="1">
    <source>
        <dbReference type="ARBA" id="ARBA00004651"/>
    </source>
</evidence>
<feature type="transmembrane region" description="Helical" evidence="7">
    <location>
        <begin position="197"/>
        <end position="222"/>
    </location>
</feature>
<organism evidence="9 10">
    <name type="scientific">Clostridium ganghwense</name>
    <dbReference type="NCBI Taxonomy" id="312089"/>
    <lineage>
        <taxon>Bacteria</taxon>
        <taxon>Bacillati</taxon>
        <taxon>Bacillota</taxon>
        <taxon>Clostridia</taxon>
        <taxon>Eubacteriales</taxon>
        <taxon>Clostridiaceae</taxon>
        <taxon>Clostridium</taxon>
    </lineage>
</organism>
<evidence type="ECO:0000256" key="5">
    <source>
        <dbReference type="ARBA" id="ARBA00023136"/>
    </source>
</evidence>
<feature type="transmembrane region" description="Helical" evidence="7">
    <location>
        <begin position="51"/>
        <end position="75"/>
    </location>
</feature>
<comment type="caution">
    <text evidence="9">The sequence shown here is derived from an EMBL/GenBank/DDBJ whole genome shotgun (WGS) entry which is preliminary data.</text>
</comment>
<dbReference type="Pfam" id="PF01895">
    <property type="entry name" value="PhoU"/>
    <property type="match status" value="2"/>
</dbReference>
<feature type="coiled-coil region" evidence="6">
    <location>
        <begin position="350"/>
        <end position="384"/>
    </location>
</feature>
<keyword evidence="10" id="KW-1185">Reference proteome</keyword>
<dbReference type="NCBIfam" id="NF037997">
    <property type="entry name" value="Na_Pi_symport"/>
    <property type="match status" value="1"/>
</dbReference>
<protein>
    <submittedName>
        <fullName evidence="9">Na/Pi cotransporter family protein</fullName>
    </submittedName>
</protein>
<keyword evidence="3 7" id="KW-0812">Transmembrane</keyword>
<dbReference type="Proteomes" id="UP001079657">
    <property type="component" value="Unassembled WGS sequence"/>
</dbReference>
<evidence type="ECO:0000256" key="3">
    <source>
        <dbReference type="ARBA" id="ARBA00022692"/>
    </source>
</evidence>
<feature type="transmembrane region" description="Helical" evidence="7">
    <location>
        <begin position="162"/>
        <end position="185"/>
    </location>
</feature>
<accession>A0ABT4CR34</accession>
<feature type="domain" description="PhoU" evidence="8">
    <location>
        <begin position="447"/>
        <end position="532"/>
    </location>
</feature>
<dbReference type="Pfam" id="PF02690">
    <property type="entry name" value="Na_Pi_cotrans"/>
    <property type="match status" value="2"/>
</dbReference>
<dbReference type="InterPro" id="IPR026022">
    <property type="entry name" value="PhoU_dom"/>
</dbReference>
<feature type="domain" description="PhoU" evidence="8">
    <location>
        <begin position="342"/>
        <end position="428"/>
    </location>
</feature>
<evidence type="ECO:0000256" key="7">
    <source>
        <dbReference type="SAM" id="Phobius"/>
    </source>
</evidence>